<dbReference type="AlphaFoldDB" id="A0A2R5EYS8"/>
<protein>
    <recommendedName>
        <fullName evidence="4">S-layer protein</fullName>
    </recommendedName>
</protein>
<name>A0A2R5EYS8_9BACL</name>
<feature type="signal peptide" evidence="1">
    <location>
        <begin position="1"/>
        <end position="25"/>
    </location>
</feature>
<sequence>MRKRLIIAAITVCMLLLLNTTPGMAPSAIYASDETWTENELNEQLIELNAVIASTSRPQLVPFLETVRDEATAVVGSSDISFKEGLKTKKAMKYALKLAKDATTGSASELWTDTPFIVYEAAALSPEKRLPNTLPTDGAITDQLNVISAQDEYEAASFVLAPLSDVDSVTFAISDLQGTDSVIPASAIDMHVIKTWYQGGTAWQSYFFDGSKNVLVPELLLHDENLVRVDHELEKNYIRVDYPEGSQYVDVFTKPNKKFDHLAEPVEDSPVLLPIELKQGESKQMWITTKVDAGTPEGFYTGTIDITADGVPAGQITLKIRVLPFDLPDPKTYYDVDKDFYVMLYHESRVREYMKETGGNAALVDEKLANEYRNMAEHNAVNIPAPIYNASDSQYFFRQLELMEGAGLELNPLFGAKQTFPEYTIFTHYSNYLNWKAKYEADPTPENQAKMDQYYTLWRQGIEDFKPVLDEAFATISNYVGHTNIYFDGWDEAGWSMLQFQQELWRYIQDELGGKVFASGHGSHLELETKEQFLNWAGEMTREQAANWHALGEDKLITSYAYPHTGPENPDLMRQRHGMWLYKANYDATYNYIYYENFLNTWNDDVDATYRQLALVYPTQTDIIDTLAWEGFREGIDDIRYATKLQQVAQDAIASGQADRVAAANKALNWLEVSDERSMSADLIRLEMIYHILRMLELAE</sequence>
<dbReference type="EMBL" id="BDQX01000171">
    <property type="protein sequence ID" value="GBG08541.1"/>
    <property type="molecule type" value="Genomic_DNA"/>
</dbReference>
<evidence type="ECO:0000313" key="3">
    <source>
        <dbReference type="Proteomes" id="UP000245202"/>
    </source>
</evidence>
<feature type="chain" id="PRO_5015342701" description="S-layer protein" evidence="1">
    <location>
        <begin position="26"/>
        <end position="700"/>
    </location>
</feature>
<evidence type="ECO:0008006" key="4">
    <source>
        <dbReference type="Google" id="ProtNLM"/>
    </source>
</evidence>
<comment type="caution">
    <text evidence="2">The sequence shown here is derived from an EMBL/GenBank/DDBJ whole genome shotgun (WGS) entry which is preliminary data.</text>
</comment>
<dbReference type="RefSeq" id="WP_108993479.1">
    <property type="nucleotide sequence ID" value="NZ_BDQX01000171.1"/>
</dbReference>
<dbReference type="Proteomes" id="UP000245202">
    <property type="component" value="Unassembled WGS sequence"/>
</dbReference>
<accession>A0A2R5EYS8</accession>
<organism evidence="2 3">
    <name type="scientific">Paenibacillus agaridevorans</name>
    <dbReference type="NCBI Taxonomy" id="171404"/>
    <lineage>
        <taxon>Bacteria</taxon>
        <taxon>Bacillati</taxon>
        <taxon>Bacillota</taxon>
        <taxon>Bacilli</taxon>
        <taxon>Bacillales</taxon>
        <taxon>Paenibacillaceae</taxon>
        <taxon>Paenibacillus</taxon>
    </lineage>
</organism>
<proteinExistence type="predicted"/>
<keyword evidence="1" id="KW-0732">Signal</keyword>
<reference evidence="2 3" key="1">
    <citation type="submission" date="2017-08" db="EMBL/GenBank/DDBJ databases">
        <title>Substantial Increase in Enzyme Production by Combined Drug-Resistance Mutations in Paenibacillus agaridevorans.</title>
        <authorList>
            <person name="Tanaka Y."/>
            <person name="Funane K."/>
            <person name="Hosaka T."/>
            <person name="Shiwa Y."/>
            <person name="Fujita N."/>
            <person name="Miyazaki T."/>
            <person name="Yoshikawa H."/>
            <person name="Murakami K."/>
            <person name="Kasahara K."/>
            <person name="Inaoka T."/>
            <person name="Hiraga Y."/>
            <person name="Ochi K."/>
        </authorList>
    </citation>
    <scope>NUCLEOTIDE SEQUENCE [LARGE SCALE GENOMIC DNA]</scope>
    <source>
        <strain evidence="2 3">T-3040</strain>
    </source>
</reference>
<evidence type="ECO:0000313" key="2">
    <source>
        <dbReference type="EMBL" id="GBG08541.1"/>
    </source>
</evidence>
<gene>
    <name evidence="2" type="ORF">PAT3040_03128</name>
</gene>
<keyword evidence="3" id="KW-1185">Reference proteome</keyword>
<evidence type="ECO:0000256" key="1">
    <source>
        <dbReference type="SAM" id="SignalP"/>
    </source>
</evidence>